<dbReference type="RefSeq" id="XP_053071270.1">
    <property type="nucleotide sequence ID" value="XM_053215295.1"/>
</dbReference>
<feature type="compositionally biased region" description="Gly residues" evidence="1">
    <location>
        <begin position="53"/>
        <end position="62"/>
    </location>
</feature>
<reference evidence="3" key="2">
    <citation type="submission" date="2025-08" db="UniProtKB">
        <authorList>
            <consortium name="RefSeq"/>
        </authorList>
    </citation>
    <scope>IDENTIFICATION</scope>
    <source>
        <tissue evidence="3">Blood</tissue>
    </source>
</reference>
<protein>
    <submittedName>
        <fullName evidence="3">Protein TonB-like isoform X2</fullName>
    </submittedName>
</protein>
<evidence type="ECO:0000256" key="1">
    <source>
        <dbReference type="SAM" id="MobiDB-lite"/>
    </source>
</evidence>
<evidence type="ECO:0000313" key="2">
    <source>
        <dbReference type="Proteomes" id="UP001652583"/>
    </source>
</evidence>
<keyword evidence="2" id="KW-1185">Reference proteome</keyword>
<dbReference type="Proteomes" id="UP001652583">
    <property type="component" value="Chromosome C1"/>
</dbReference>
<dbReference type="GeneID" id="106988842"/>
<sequence length="172" mass="17712">MLGSGARCPRLRRPPALALPPPPPSPRRRPAPPGQSRDQRAGDGPALPAGSRGLRGGGPAGGRRGRGLEGRDAGTGRARAARPQLHCGAGGGQSRGPARCGEGGSGRPSVAGHLRQVAARLGETWASEARTQRRRHGNPLVFLGGGRNLLAVSCSPFPFPLSKGMKRKVIKA</sequence>
<feature type="region of interest" description="Disordered" evidence="1">
    <location>
        <begin position="1"/>
        <end position="109"/>
    </location>
</feature>
<proteinExistence type="predicted"/>
<evidence type="ECO:0000313" key="3">
    <source>
        <dbReference type="RefSeq" id="XP_053071270.1"/>
    </source>
</evidence>
<reference evidence="2" key="1">
    <citation type="submission" date="2025-05" db="UniProtKB">
        <authorList>
            <consortium name="RefSeq"/>
        </authorList>
    </citation>
    <scope>NUCLEOTIDE SEQUENCE [LARGE SCALE GENOMIC DNA]</scope>
</reference>
<organism evidence="2 3">
    <name type="scientific">Acinonyx jubatus</name>
    <name type="common">Cheetah</name>
    <dbReference type="NCBI Taxonomy" id="32536"/>
    <lineage>
        <taxon>Eukaryota</taxon>
        <taxon>Metazoa</taxon>
        <taxon>Chordata</taxon>
        <taxon>Craniata</taxon>
        <taxon>Vertebrata</taxon>
        <taxon>Euteleostomi</taxon>
        <taxon>Mammalia</taxon>
        <taxon>Eutheria</taxon>
        <taxon>Laurasiatheria</taxon>
        <taxon>Carnivora</taxon>
        <taxon>Feliformia</taxon>
        <taxon>Felidae</taxon>
        <taxon>Felinae</taxon>
        <taxon>Acinonyx</taxon>
    </lineage>
</organism>
<name>A0ABM3PHX1_ACIJB</name>
<gene>
    <name evidence="3" type="primary">LOC106988842</name>
</gene>
<accession>A0ABM3PHX1</accession>